<dbReference type="SUPFAM" id="SSF53335">
    <property type="entry name" value="S-adenosyl-L-methionine-dependent methyltransferases"/>
    <property type="match status" value="1"/>
</dbReference>
<proteinExistence type="predicted"/>
<dbReference type="AlphaFoldDB" id="A0A2T1EP03"/>
<evidence type="ECO:0000313" key="5">
    <source>
        <dbReference type="Proteomes" id="UP000239576"/>
    </source>
</evidence>
<evidence type="ECO:0000313" key="4">
    <source>
        <dbReference type="EMBL" id="PSB34469.1"/>
    </source>
</evidence>
<evidence type="ECO:0000256" key="2">
    <source>
        <dbReference type="SAM" id="SignalP"/>
    </source>
</evidence>
<sequence length="238" mass="26270">MLCATVLLAGCQSLPASTAALTNADAVYQQRSPSHDGIGKVYMGREIAEVMGHLGAGWLERPSREREEQPQTLIKALDLKPTDVVADIGAGTGYFSFRMSPLLPQGRVLAVDVQPEMLEIVNALKQEKHITNVETVLGSVTNPNLKDASIDLTLMVDAYHEFDHPREMMQAIVQALKPNGRVVLVEYRGENPLIPIKALHKMTQRQVRKEMSAVGLTWLETKETLPQQHILVFGKQGV</sequence>
<dbReference type="CDD" id="cd02440">
    <property type="entry name" value="AdoMet_MTases"/>
    <property type="match status" value="1"/>
</dbReference>
<dbReference type="GO" id="GO:0032259">
    <property type="term" value="P:methylation"/>
    <property type="evidence" value="ECO:0007669"/>
    <property type="project" value="UniProtKB-KW"/>
</dbReference>
<accession>A0A2T1EP03</accession>
<dbReference type="Proteomes" id="UP000239576">
    <property type="component" value="Unassembled WGS sequence"/>
</dbReference>
<feature type="signal peptide" evidence="2">
    <location>
        <begin position="1"/>
        <end position="19"/>
    </location>
</feature>
<dbReference type="InterPro" id="IPR025714">
    <property type="entry name" value="Methyltranfer_dom"/>
</dbReference>
<dbReference type="OrthoDB" id="9784101at2"/>
<reference evidence="4 5" key="2">
    <citation type="submission" date="2018-03" db="EMBL/GenBank/DDBJ databases">
        <title>The ancient ancestry and fast evolution of plastids.</title>
        <authorList>
            <person name="Moore K.R."/>
            <person name="Magnabosco C."/>
            <person name="Momper L."/>
            <person name="Gold D.A."/>
            <person name="Bosak T."/>
            <person name="Fournier G.P."/>
        </authorList>
    </citation>
    <scope>NUCLEOTIDE SEQUENCE [LARGE SCALE GENOMIC DNA]</scope>
    <source>
        <strain evidence="4 5">ULC18</strain>
    </source>
</reference>
<keyword evidence="1 4" id="KW-0808">Transferase</keyword>
<evidence type="ECO:0000259" key="3">
    <source>
        <dbReference type="Pfam" id="PF13847"/>
    </source>
</evidence>
<dbReference type="GO" id="GO:0008168">
    <property type="term" value="F:methyltransferase activity"/>
    <property type="evidence" value="ECO:0007669"/>
    <property type="project" value="UniProtKB-KW"/>
</dbReference>
<feature type="chain" id="PRO_5015411388" evidence="2">
    <location>
        <begin position="20"/>
        <end position="238"/>
    </location>
</feature>
<dbReference type="RefSeq" id="WP_106254843.1">
    <property type="nucleotide sequence ID" value="NZ_CAWNSW010000073.1"/>
</dbReference>
<dbReference type="EMBL" id="PVWK01000014">
    <property type="protein sequence ID" value="PSB34469.1"/>
    <property type="molecule type" value="Genomic_DNA"/>
</dbReference>
<reference evidence="5" key="1">
    <citation type="submission" date="2018-02" db="EMBL/GenBank/DDBJ databases">
        <authorList>
            <person name="Moore K."/>
            <person name="Momper L."/>
        </authorList>
    </citation>
    <scope>NUCLEOTIDE SEQUENCE [LARGE SCALE GENOMIC DNA]</scope>
    <source>
        <strain evidence="5">ULC18</strain>
    </source>
</reference>
<protein>
    <submittedName>
        <fullName evidence="4">SAM-dependent methyltransferase</fullName>
    </submittedName>
</protein>
<feature type="domain" description="Methyltransferase" evidence="3">
    <location>
        <begin position="82"/>
        <end position="207"/>
    </location>
</feature>
<dbReference type="Gene3D" id="3.40.50.150">
    <property type="entry name" value="Vaccinia Virus protein VP39"/>
    <property type="match status" value="1"/>
</dbReference>
<dbReference type="Pfam" id="PF13847">
    <property type="entry name" value="Methyltransf_31"/>
    <property type="match status" value="1"/>
</dbReference>
<gene>
    <name evidence="4" type="ORF">C7B82_02370</name>
</gene>
<dbReference type="InterPro" id="IPR029063">
    <property type="entry name" value="SAM-dependent_MTases_sf"/>
</dbReference>
<comment type="caution">
    <text evidence="4">The sequence shown here is derived from an EMBL/GenBank/DDBJ whole genome shotgun (WGS) entry which is preliminary data.</text>
</comment>
<keyword evidence="2" id="KW-0732">Signal</keyword>
<evidence type="ECO:0000256" key="1">
    <source>
        <dbReference type="ARBA" id="ARBA00022679"/>
    </source>
</evidence>
<name>A0A2T1EP03_9CYAN</name>
<keyword evidence="5" id="KW-1185">Reference proteome</keyword>
<organism evidence="4 5">
    <name type="scientific">Stenomitos frigidus ULC18</name>
    <dbReference type="NCBI Taxonomy" id="2107698"/>
    <lineage>
        <taxon>Bacteria</taxon>
        <taxon>Bacillati</taxon>
        <taxon>Cyanobacteriota</taxon>
        <taxon>Cyanophyceae</taxon>
        <taxon>Leptolyngbyales</taxon>
        <taxon>Leptolyngbyaceae</taxon>
        <taxon>Stenomitos</taxon>
    </lineage>
</organism>
<dbReference type="PANTHER" id="PTHR43861:SF3">
    <property type="entry name" value="PUTATIVE (AFU_ORTHOLOGUE AFUA_2G14390)-RELATED"/>
    <property type="match status" value="1"/>
</dbReference>
<keyword evidence="4" id="KW-0489">Methyltransferase</keyword>
<dbReference type="PANTHER" id="PTHR43861">
    <property type="entry name" value="TRANS-ACONITATE 2-METHYLTRANSFERASE-RELATED"/>
    <property type="match status" value="1"/>
</dbReference>